<protein>
    <submittedName>
        <fullName evidence="2">Ammonia monooxygenase</fullName>
    </submittedName>
</protein>
<organism evidence="2 3">
    <name type="scientific">Corynebacterium massiliense DSM 45435</name>
    <dbReference type="NCBI Taxonomy" id="1121364"/>
    <lineage>
        <taxon>Bacteria</taxon>
        <taxon>Bacillati</taxon>
        <taxon>Actinomycetota</taxon>
        <taxon>Actinomycetes</taxon>
        <taxon>Mycobacteriales</taxon>
        <taxon>Corynebacteriaceae</taxon>
        <taxon>Corynebacterium</taxon>
    </lineage>
</organism>
<evidence type="ECO:0000256" key="1">
    <source>
        <dbReference type="SAM" id="Phobius"/>
    </source>
</evidence>
<keyword evidence="3" id="KW-1185">Reference proteome</keyword>
<feature type="transmembrane region" description="Helical" evidence="1">
    <location>
        <begin position="83"/>
        <end position="105"/>
    </location>
</feature>
<feature type="transmembrane region" description="Helical" evidence="1">
    <location>
        <begin position="28"/>
        <end position="46"/>
    </location>
</feature>
<evidence type="ECO:0000313" key="3">
    <source>
        <dbReference type="Proteomes" id="UP001220064"/>
    </source>
</evidence>
<keyword evidence="2" id="KW-0560">Oxidoreductase</keyword>
<dbReference type="NCBIfam" id="TIGR03082">
    <property type="entry name" value="Gneg_AbrB_dup"/>
    <property type="match status" value="2"/>
</dbReference>
<feature type="transmembrane region" description="Helical" evidence="1">
    <location>
        <begin position="238"/>
        <end position="256"/>
    </location>
</feature>
<dbReference type="EMBL" id="CP063189">
    <property type="protein sequence ID" value="WCZ31554.1"/>
    <property type="molecule type" value="Genomic_DNA"/>
</dbReference>
<feature type="transmembrane region" description="Helical" evidence="1">
    <location>
        <begin position="58"/>
        <end position="77"/>
    </location>
</feature>
<feature type="transmembrane region" description="Helical" evidence="1">
    <location>
        <begin position="5"/>
        <end position="22"/>
    </location>
</feature>
<dbReference type="PANTHER" id="PTHR38457:SF1">
    <property type="entry name" value="REGULATOR ABRB-RELATED"/>
    <property type="match status" value="1"/>
</dbReference>
<feature type="transmembrane region" description="Helical" evidence="1">
    <location>
        <begin position="268"/>
        <end position="290"/>
    </location>
</feature>
<dbReference type="PIRSF" id="PIRSF038991">
    <property type="entry name" value="Protein_AbrB"/>
    <property type="match status" value="1"/>
</dbReference>
<dbReference type="Pfam" id="PF05145">
    <property type="entry name" value="AbrB"/>
    <property type="match status" value="1"/>
</dbReference>
<feature type="transmembrane region" description="Helical" evidence="1">
    <location>
        <begin position="149"/>
        <end position="165"/>
    </location>
</feature>
<keyword evidence="1" id="KW-1133">Transmembrane helix</keyword>
<name>A0ABY7U4W3_9CORY</name>
<keyword evidence="1" id="KW-0472">Membrane</keyword>
<sequence length="351" mass="37125">MTQQTLGWIIVVPASIAAGYLLDHWDIPAAWLLGSILAAGAFALIARTELHVNAHVYRAGRGFIGIIAGIPLTMLPATKLLGYLPIGIVVSFVTIAVGLIGGVLLHRAQPKYVSNETGILSLLPGGASMMPPLADELGADYRFVALTQYLRFLVVSVSLPLVAGFLEHPKDAAGAQAQPEPASQWWVWLIIVAIALAGQPLAKLLRIPVAPILGPLLLCVAVTPLLPEGVMLQPPELFRIFAFLVIGWYCGGGLSVSSLKHFAKQLPATIAVIATVIAVCALTAFPLAWVMGETYFEAYLATSPGALETVLALSSEGGAGPSVVALQLIRLIAVLLIAGYLPQLIRLFSRR</sequence>
<gene>
    <name evidence="2" type="ORF">CMASS_00415</name>
</gene>
<feature type="transmembrane region" description="Helical" evidence="1">
    <location>
        <begin position="323"/>
        <end position="341"/>
    </location>
</feature>
<accession>A0ABY7U4W3</accession>
<dbReference type="PANTHER" id="PTHR38457">
    <property type="entry name" value="REGULATOR ABRB-RELATED"/>
    <property type="match status" value="1"/>
</dbReference>
<feature type="transmembrane region" description="Helical" evidence="1">
    <location>
        <begin position="209"/>
        <end position="226"/>
    </location>
</feature>
<keyword evidence="2" id="KW-0503">Monooxygenase</keyword>
<dbReference type="RefSeq" id="WP_022863172.1">
    <property type="nucleotide sequence ID" value="NZ_ATVG01000007.1"/>
</dbReference>
<feature type="transmembrane region" description="Helical" evidence="1">
    <location>
        <begin position="185"/>
        <end position="202"/>
    </location>
</feature>
<proteinExistence type="predicted"/>
<evidence type="ECO:0000313" key="2">
    <source>
        <dbReference type="EMBL" id="WCZ31554.1"/>
    </source>
</evidence>
<dbReference type="InterPro" id="IPR017516">
    <property type="entry name" value="AbrB_dup"/>
</dbReference>
<dbReference type="GO" id="GO:0004497">
    <property type="term" value="F:monooxygenase activity"/>
    <property type="evidence" value="ECO:0007669"/>
    <property type="project" value="UniProtKB-KW"/>
</dbReference>
<keyword evidence="1" id="KW-0812">Transmembrane</keyword>
<dbReference type="InterPro" id="IPR007820">
    <property type="entry name" value="AbrB_fam"/>
</dbReference>
<reference evidence="2 3" key="1">
    <citation type="submission" date="2020-10" db="EMBL/GenBank/DDBJ databases">
        <title>Complete genome sequence of Corynebacterium massiliense DSM 45435, type strain of Corynebacterium massiliense.</title>
        <authorList>
            <person name="Busche T."/>
            <person name="Kalinowski J."/>
            <person name="Ruckert C."/>
        </authorList>
    </citation>
    <scope>NUCLEOTIDE SEQUENCE [LARGE SCALE GENOMIC DNA]</scope>
    <source>
        <strain evidence="2 3">DSM 45435</strain>
    </source>
</reference>
<dbReference type="Proteomes" id="UP001220064">
    <property type="component" value="Chromosome"/>
</dbReference>